<dbReference type="PANTHER" id="PTHR43687">
    <property type="entry name" value="ADENYLYLSULFATE REDUCTASE, BETA SUBUNIT"/>
    <property type="match status" value="1"/>
</dbReference>
<evidence type="ECO:0000256" key="1">
    <source>
        <dbReference type="ARBA" id="ARBA00022485"/>
    </source>
</evidence>
<keyword evidence="1" id="KW-0004">4Fe-4S</keyword>
<dbReference type="EMBL" id="JAULJQ010000003">
    <property type="protein sequence ID" value="MDO2409136.1"/>
    <property type="molecule type" value="Genomic_DNA"/>
</dbReference>
<dbReference type="Proteomes" id="UP001171111">
    <property type="component" value="Unassembled WGS sequence"/>
</dbReference>
<dbReference type="InterPro" id="IPR050572">
    <property type="entry name" value="Fe-S_Ferredoxin"/>
</dbReference>
<dbReference type="InterPro" id="IPR017896">
    <property type="entry name" value="4Fe4S_Fe-S-bd"/>
</dbReference>
<dbReference type="RefSeq" id="WP_302243964.1">
    <property type="nucleotide sequence ID" value="NZ_JAULJQ010000003.1"/>
</dbReference>
<dbReference type="Gene3D" id="3.30.70.20">
    <property type="match status" value="3"/>
</dbReference>
<dbReference type="SUPFAM" id="SSF54862">
    <property type="entry name" value="4Fe-4S ferredoxins"/>
    <property type="match status" value="1"/>
</dbReference>
<keyword evidence="3" id="KW-0408">Iron</keyword>
<dbReference type="PROSITE" id="PS51379">
    <property type="entry name" value="4FE4S_FER_2"/>
    <property type="match status" value="3"/>
</dbReference>
<evidence type="ECO:0000313" key="7">
    <source>
        <dbReference type="Proteomes" id="UP001171111"/>
    </source>
</evidence>
<proteinExistence type="predicted"/>
<gene>
    <name evidence="6" type="ORF">Q2362_03355</name>
</gene>
<protein>
    <submittedName>
        <fullName evidence="6">4Fe-4S binding protein</fullName>
    </submittedName>
</protein>
<dbReference type="InterPro" id="IPR017900">
    <property type="entry name" value="4Fe4S_Fe_S_CS"/>
</dbReference>
<feature type="domain" description="4Fe-4S ferredoxin-type" evidence="5">
    <location>
        <begin position="408"/>
        <end position="437"/>
    </location>
</feature>
<keyword evidence="7" id="KW-1185">Reference proteome</keyword>
<evidence type="ECO:0000256" key="4">
    <source>
        <dbReference type="ARBA" id="ARBA00023014"/>
    </source>
</evidence>
<dbReference type="Pfam" id="PF12838">
    <property type="entry name" value="Fer4_7"/>
    <property type="match status" value="1"/>
</dbReference>
<feature type="domain" description="4Fe-4S ferredoxin-type" evidence="5">
    <location>
        <begin position="226"/>
        <end position="255"/>
    </location>
</feature>
<accession>A0ABT8TA39</accession>
<dbReference type="PROSITE" id="PS00198">
    <property type="entry name" value="4FE4S_FER_1"/>
    <property type="match status" value="2"/>
</dbReference>
<evidence type="ECO:0000256" key="2">
    <source>
        <dbReference type="ARBA" id="ARBA00022723"/>
    </source>
</evidence>
<dbReference type="PANTHER" id="PTHR43687:SF4">
    <property type="entry name" value="BLR5484 PROTEIN"/>
    <property type="match status" value="1"/>
</dbReference>
<sequence>MKEFAYFGKPALPLGDEIECEAKYENYYLIANKPAPNTQIHAREIDYYLESSDEDALEISKNVSILYEARALAFDGSKFEKYSKTVGKRVLFIGTNPDMSLKASLEKLDFKVICLDEIKFIYGCAGELCAIIEQGLEQAEVECDFAVFFGGCESWATRQSGCFDASAISAKEILEFLSSHTPNYTYQNYIFCQNDACLYHHKRGDVCSKCVELCPTVAILKNEDEKELVFSPIDCIACGRCVSICPSGAIDNAVITRTSFEALGRLFKSRIPIIAKDGFLPKVRFKNSVLPLVLPSDGILDFNNILSLVLGCGGEIFIFLPNMPKASKEAIALANEIFKARFGCELVRVFDDEISLQEAISKARYKNIGEFELGIYPNKASAISAKLALIAGSLDLGEFSTYESTAHGKISVDESKCTLCASCAGACPTSALITDSANNALCFNESLCIGCGYCVISCAESQTISLKKGKMHINTEFFAPKELAKDELFACVECGKEFATKKAVEKIASILTPAFSGDEKKLRTLYCCAECKAKLMILSQSDEGVLDV</sequence>
<name>A0ABT8TA39_9BACT</name>
<dbReference type="Pfam" id="PF13237">
    <property type="entry name" value="Fer4_10"/>
    <property type="match status" value="1"/>
</dbReference>
<evidence type="ECO:0000256" key="3">
    <source>
        <dbReference type="ARBA" id="ARBA00023004"/>
    </source>
</evidence>
<organism evidence="6 7">
    <name type="scientific">Campylobacter magnus</name>
    <dbReference type="NCBI Taxonomy" id="3026462"/>
    <lineage>
        <taxon>Bacteria</taxon>
        <taxon>Pseudomonadati</taxon>
        <taxon>Campylobacterota</taxon>
        <taxon>Epsilonproteobacteria</taxon>
        <taxon>Campylobacterales</taxon>
        <taxon>Campylobacteraceae</taxon>
        <taxon>Campylobacter</taxon>
    </lineage>
</organism>
<feature type="domain" description="4Fe-4S ferredoxin-type" evidence="5">
    <location>
        <begin position="439"/>
        <end position="469"/>
    </location>
</feature>
<comment type="caution">
    <text evidence="6">The sequence shown here is derived from an EMBL/GenBank/DDBJ whole genome shotgun (WGS) entry which is preliminary data.</text>
</comment>
<evidence type="ECO:0000259" key="5">
    <source>
        <dbReference type="PROSITE" id="PS51379"/>
    </source>
</evidence>
<evidence type="ECO:0000313" key="6">
    <source>
        <dbReference type="EMBL" id="MDO2409136.1"/>
    </source>
</evidence>
<keyword evidence="2" id="KW-0479">Metal-binding</keyword>
<keyword evidence="4" id="KW-0411">Iron-sulfur</keyword>
<reference evidence="6 7" key="1">
    <citation type="submission" date="2023-06" db="EMBL/GenBank/DDBJ databases">
        <title>Campylobacter magnum sp. nov., isolated from cecal contents of domestic pigs (Sus scrofa domesticus).</title>
        <authorList>
            <person name="Papic B."/>
            <person name="Gruntar I."/>
        </authorList>
    </citation>
    <scope>NUCLEOTIDE SEQUENCE [LARGE SCALE GENOMIC DNA]</scope>
    <source>
        <strain evidence="7">34484-21</strain>
    </source>
</reference>